<name>A0A4Z2CPM4_SCHJA</name>
<dbReference type="Proteomes" id="UP000311919">
    <property type="component" value="Unassembled WGS sequence"/>
</dbReference>
<sequence length="398" mass="45842">MKQLNNNNNNTNDNGTIKKLHNQLKELSYSSQINKEMSLSTKIYTSSISCLTYQCDLPIQYIKQDHQLDDNILNKQMSQLNVMHKLYEIMYLSNCLFILSLCLLINHLLRLIIYGNLMRSQIKYCDSWNFNQGINEPENIELFKLIHENLHFPYKHFQGCILVEILITTFIPIVCFIMRRCKMLLYKLCFKVCKPKEMKLTQNDEIIRQKLKNTSDKPTKTDYINLSKLSLPINSYLLSTSTSSSNIDDLGNQSTVTTSLSSTTQCHQTSTDIVIPPCELLKLQMFTRAQFEQKLQNIPLNNESHFKSTYTSLPECSNDNSEQHTSTTFVPVSIKLVNLQPFCCQPCDIFTSNTKVEPKPENNVVECEYLNDNCIYPIETTASVVKLHVLSDSSGFDE</sequence>
<organism evidence="2 3">
    <name type="scientific">Schistosoma japonicum</name>
    <name type="common">Blood fluke</name>
    <dbReference type="NCBI Taxonomy" id="6182"/>
    <lineage>
        <taxon>Eukaryota</taxon>
        <taxon>Metazoa</taxon>
        <taxon>Spiralia</taxon>
        <taxon>Lophotrochozoa</taxon>
        <taxon>Platyhelminthes</taxon>
        <taxon>Trematoda</taxon>
        <taxon>Digenea</taxon>
        <taxon>Strigeidida</taxon>
        <taxon>Schistosomatoidea</taxon>
        <taxon>Schistosomatidae</taxon>
        <taxon>Schistosoma</taxon>
    </lineage>
</organism>
<evidence type="ECO:0000256" key="1">
    <source>
        <dbReference type="SAM" id="Phobius"/>
    </source>
</evidence>
<proteinExistence type="predicted"/>
<dbReference type="EMBL" id="SKCS01000476">
    <property type="protein sequence ID" value="TNN06192.1"/>
    <property type="molecule type" value="Genomic_DNA"/>
</dbReference>
<keyword evidence="1" id="KW-1133">Transmembrane helix</keyword>
<keyword evidence="1" id="KW-0472">Membrane</keyword>
<evidence type="ECO:0000313" key="2">
    <source>
        <dbReference type="EMBL" id="TNN06192.1"/>
    </source>
</evidence>
<evidence type="ECO:0008006" key="4">
    <source>
        <dbReference type="Google" id="ProtNLM"/>
    </source>
</evidence>
<feature type="transmembrane region" description="Helical" evidence="1">
    <location>
        <begin position="156"/>
        <end position="178"/>
    </location>
</feature>
<protein>
    <recommendedName>
        <fullName evidence="4">Transmembrane protein</fullName>
    </recommendedName>
</protein>
<dbReference type="AlphaFoldDB" id="A0A4Z2CPM4"/>
<feature type="transmembrane region" description="Helical" evidence="1">
    <location>
        <begin position="89"/>
        <end position="109"/>
    </location>
</feature>
<gene>
    <name evidence="2" type="ORF">EWB00_008544</name>
</gene>
<reference evidence="2 3" key="1">
    <citation type="submission" date="2019-03" db="EMBL/GenBank/DDBJ databases">
        <title>An improved genome assembly of the fluke Schistosoma japonicum.</title>
        <authorList>
            <person name="Hu W."/>
            <person name="Luo F."/>
            <person name="Yin M."/>
            <person name="Mo X."/>
            <person name="Sun C."/>
            <person name="Wu Q."/>
            <person name="Zhu B."/>
            <person name="Xiang M."/>
            <person name="Wang J."/>
            <person name="Wang Y."/>
            <person name="Zhang T."/>
            <person name="Xu B."/>
            <person name="Zheng H."/>
            <person name="Feng Z."/>
        </authorList>
    </citation>
    <scope>NUCLEOTIDE SEQUENCE [LARGE SCALE GENOMIC DNA]</scope>
    <source>
        <strain evidence="2">HuSjv2</strain>
        <tissue evidence="2">Worms</tissue>
    </source>
</reference>
<dbReference type="OrthoDB" id="6275911at2759"/>
<accession>A0A4Z2CPM4</accession>
<keyword evidence="1" id="KW-0812">Transmembrane</keyword>
<keyword evidence="3" id="KW-1185">Reference proteome</keyword>
<evidence type="ECO:0000313" key="3">
    <source>
        <dbReference type="Proteomes" id="UP000311919"/>
    </source>
</evidence>
<comment type="caution">
    <text evidence="2">The sequence shown here is derived from an EMBL/GenBank/DDBJ whole genome shotgun (WGS) entry which is preliminary data.</text>
</comment>